<evidence type="ECO:0000256" key="1">
    <source>
        <dbReference type="SAM" id="MobiDB-lite"/>
    </source>
</evidence>
<reference evidence="3" key="1">
    <citation type="submission" date="2022-11" db="UniProtKB">
        <authorList>
            <consortium name="WormBaseParasite"/>
        </authorList>
    </citation>
    <scope>IDENTIFICATION</scope>
</reference>
<name>A0A914EM18_9BILA</name>
<organism evidence="2 3">
    <name type="scientific">Acrobeloides nanus</name>
    <dbReference type="NCBI Taxonomy" id="290746"/>
    <lineage>
        <taxon>Eukaryota</taxon>
        <taxon>Metazoa</taxon>
        <taxon>Ecdysozoa</taxon>
        <taxon>Nematoda</taxon>
        <taxon>Chromadorea</taxon>
        <taxon>Rhabditida</taxon>
        <taxon>Tylenchina</taxon>
        <taxon>Cephalobomorpha</taxon>
        <taxon>Cephaloboidea</taxon>
        <taxon>Cephalobidae</taxon>
        <taxon>Acrobeloides</taxon>
    </lineage>
</organism>
<protein>
    <submittedName>
        <fullName evidence="3">Uncharacterized protein</fullName>
    </submittedName>
</protein>
<dbReference type="Proteomes" id="UP000887540">
    <property type="component" value="Unplaced"/>
</dbReference>
<proteinExistence type="predicted"/>
<feature type="region of interest" description="Disordered" evidence="1">
    <location>
        <begin position="50"/>
        <end position="80"/>
    </location>
</feature>
<evidence type="ECO:0000313" key="3">
    <source>
        <dbReference type="WBParaSite" id="ACRNAN_scaffold8940.g31630.t1"/>
    </source>
</evidence>
<dbReference type="AlphaFoldDB" id="A0A914EM18"/>
<accession>A0A914EM18</accession>
<sequence length="80" mass="8922">MRHLFIRMNNGQYLDGQGLSVVKADINHTEKGCPCKDGADKDIYGQDGADKGCPWSKRTSSETDKAHPRLRRTSATQVCR</sequence>
<keyword evidence="2" id="KW-1185">Reference proteome</keyword>
<dbReference type="WBParaSite" id="ACRNAN_scaffold8940.g31630.t1">
    <property type="protein sequence ID" value="ACRNAN_scaffold8940.g31630.t1"/>
    <property type="gene ID" value="ACRNAN_scaffold8940.g31630"/>
</dbReference>
<evidence type="ECO:0000313" key="2">
    <source>
        <dbReference type="Proteomes" id="UP000887540"/>
    </source>
</evidence>